<dbReference type="Gene3D" id="2.10.260.10">
    <property type="match status" value="1"/>
</dbReference>
<evidence type="ECO:0000259" key="2">
    <source>
        <dbReference type="SMART" id="SM00966"/>
    </source>
</evidence>
<evidence type="ECO:0000313" key="4">
    <source>
        <dbReference type="Proteomes" id="UP000199199"/>
    </source>
</evidence>
<gene>
    <name evidence="3" type="ORF">SAMN04488556_0221</name>
</gene>
<dbReference type="SMART" id="SM00966">
    <property type="entry name" value="SpoVT_AbrB"/>
    <property type="match status" value="1"/>
</dbReference>
<accession>A0A1I6NZM2</accession>
<dbReference type="AlphaFoldDB" id="A0A1I6NZM2"/>
<dbReference type="Proteomes" id="UP000199199">
    <property type="component" value="Unassembled WGS sequence"/>
</dbReference>
<dbReference type="Pfam" id="PF04014">
    <property type="entry name" value="MazE_antitoxin"/>
    <property type="match status" value="1"/>
</dbReference>
<reference evidence="4" key="1">
    <citation type="submission" date="2016-10" db="EMBL/GenBank/DDBJ databases">
        <authorList>
            <person name="Varghese N."/>
            <person name="Submissions S."/>
        </authorList>
    </citation>
    <scope>NUCLEOTIDE SEQUENCE [LARGE SCALE GENOMIC DNA]</scope>
    <source>
        <strain evidence="4">DSM 22427</strain>
    </source>
</reference>
<feature type="region of interest" description="Disordered" evidence="1">
    <location>
        <begin position="1"/>
        <end position="26"/>
    </location>
</feature>
<dbReference type="SUPFAM" id="SSF89447">
    <property type="entry name" value="AbrB/MazE/MraZ-like"/>
    <property type="match status" value="1"/>
</dbReference>
<evidence type="ECO:0000313" key="3">
    <source>
        <dbReference type="EMBL" id="SFS33290.1"/>
    </source>
</evidence>
<dbReference type="EMBL" id="FOZS01000001">
    <property type="protein sequence ID" value="SFS33290.1"/>
    <property type="molecule type" value="Genomic_DNA"/>
</dbReference>
<sequence length="91" mass="10191">MDFVSKTNPNPETNEEDEYGTAQLNHRGRLTIPKALRDDLNLEDGTEFHVIRDGGEIRLVRSLPDLETLTRGDEWGEEAFRDAGDATFGGT</sequence>
<protein>
    <submittedName>
        <fullName evidence="3">Looped-hinge helix DNA binding domain-containing protein, AbrB family</fullName>
    </submittedName>
</protein>
<dbReference type="InterPro" id="IPR007159">
    <property type="entry name" value="SpoVT-AbrB_dom"/>
</dbReference>
<name>A0A1I6NZM2_9EURY</name>
<organism evidence="3 4">
    <name type="scientific">Halostagnicola kamekurae</name>
    <dbReference type="NCBI Taxonomy" id="619731"/>
    <lineage>
        <taxon>Archaea</taxon>
        <taxon>Methanobacteriati</taxon>
        <taxon>Methanobacteriota</taxon>
        <taxon>Stenosarchaea group</taxon>
        <taxon>Halobacteria</taxon>
        <taxon>Halobacteriales</taxon>
        <taxon>Natrialbaceae</taxon>
        <taxon>Halostagnicola</taxon>
    </lineage>
</organism>
<proteinExistence type="predicted"/>
<keyword evidence="4" id="KW-1185">Reference proteome</keyword>
<dbReference type="InterPro" id="IPR037914">
    <property type="entry name" value="SpoVT-AbrB_sf"/>
</dbReference>
<feature type="domain" description="SpoVT-AbrB" evidence="2">
    <location>
        <begin position="22"/>
        <end position="67"/>
    </location>
</feature>
<evidence type="ECO:0000256" key="1">
    <source>
        <dbReference type="SAM" id="MobiDB-lite"/>
    </source>
</evidence>
<dbReference type="NCBIfam" id="TIGR01439">
    <property type="entry name" value="lp_hng_hel_AbrB"/>
    <property type="match status" value="1"/>
</dbReference>
<dbReference type="GO" id="GO:0003677">
    <property type="term" value="F:DNA binding"/>
    <property type="evidence" value="ECO:0007669"/>
    <property type="project" value="InterPro"/>
</dbReference>